<dbReference type="InterPro" id="IPR001138">
    <property type="entry name" value="Zn2Cys6_DnaBD"/>
</dbReference>
<accession>A0A0J0XUS0</accession>
<feature type="compositionally biased region" description="Low complexity" evidence="3">
    <location>
        <begin position="750"/>
        <end position="762"/>
    </location>
</feature>
<dbReference type="OrthoDB" id="434771at2759"/>
<dbReference type="GO" id="GO:0008270">
    <property type="term" value="F:zinc ion binding"/>
    <property type="evidence" value="ECO:0007669"/>
    <property type="project" value="InterPro"/>
</dbReference>
<dbReference type="GO" id="GO:0000981">
    <property type="term" value="F:DNA-binding transcription factor activity, RNA polymerase II-specific"/>
    <property type="evidence" value="ECO:0007669"/>
    <property type="project" value="InterPro"/>
</dbReference>
<name>A0A0J0XUS0_9TREE</name>
<dbReference type="Proteomes" id="UP000053611">
    <property type="component" value="Unassembled WGS sequence"/>
</dbReference>
<feature type="compositionally biased region" description="Polar residues" evidence="3">
    <location>
        <begin position="763"/>
        <end position="778"/>
    </location>
</feature>
<evidence type="ECO:0000313" key="6">
    <source>
        <dbReference type="Proteomes" id="UP000053611"/>
    </source>
</evidence>
<protein>
    <recommendedName>
        <fullName evidence="4">Zn(2)-C6 fungal-type domain-containing protein</fullName>
    </recommendedName>
</protein>
<dbReference type="GO" id="GO:0003677">
    <property type="term" value="F:DNA binding"/>
    <property type="evidence" value="ECO:0007669"/>
    <property type="project" value="InterPro"/>
</dbReference>
<feature type="region of interest" description="Disordered" evidence="3">
    <location>
        <begin position="179"/>
        <end position="198"/>
    </location>
</feature>
<evidence type="ECO:0000256" key="1">
    <source>
        <dbReference type="ARBA" id="ARBA00022723"/>
    </source>
</evidence>
<dbReference type="SMART" id="SM00066">
    <property type="entry name" value="GAL4"/>
    <property type="match status" value="1"/>
</dbReference>
<sequence length="851" mass="92080">MPGPSGGTGGAGDLSKVRAFAACRACRQKKVKCLPGPATGAGGNAACQQCTMSGAECEYQPTRDRAAYSRAYVQDLSGRVQQLEAMQARLLPLLTAFEASGGKLPADVAKLAASGGHADSDDAPLIRSRVPSPADDEDEESARFLTDEHGNYRWIGGSSALSLMDSFSGDRDLPSRVKYGNIHDDHHDPSEESPPESHPYFAPVAGAGVIRAIPGVDQVTFPPRADSERMVDAFFAEVHPVLPVLLENDFRRRFKSLMDKVEAGDFSNIRAGFMSVVFAVFALGERVLVTSAAWHRMRSKLSNGELSDQDSPQPGEAEAGVIWFERAQVLHYSSIREIDIYQVQCLTLLSAFQAAVNSMPMSWLLASQALRIAQDIGLHRAAPRFKVSFKVKQLGARAWWAVYGLERLVSITLGRPLCVEDADIDLAYPAAVDDATIDSFGDALTEEAGNLPEEKQDCTMSGFVALTKLCKIAGRVAQLLYRPSGRSVNDPQWSEQQQRTIDKLDKLLREWLQNEVPQKYKDPSSSRAVSLMSAVLSNSYFAVLITLHRNLLPSNPNFPRPKPIASSQSLAHCVEAARSVIHVAAQSKVLVPVSHHLAVFCQYLWSSAVILLLCETRAKEQVVVEAVGAHVESCRQSLRALEPVWPGASKLRELLREVETRAKEVRAASRPSKKRKAETNGRARAPPAKPEVWAPQGAPFPTPPITIAPSTLAGTFDIFDVGGMTFDGLEMLNAFTSDAWQGQGQGQGQNQGQSQSQSQGQNTTSPMTGVTPTGTAGSTGHEAKPLLSPAHRMSEVQTTPTLSPHGPGANPWQQFGQSPGGPVPPEIAEIWSQIAGSTFDWQADPSVPFNI</sequence>
<dbReference type="SMART" id="SM00906">
    <property type="entry name" value="Fungal_trans"/>
    <property type="match status" value="1"/>
</dbReference>
<dbReference type="GO" id="GO:0006351">
    <property type="term" value="P:DNA-templated transcription"/>
    <property type="evidence" value="ECO:0007669"/>
    <property type="project" value="InterPro"/>
</dbReference>
<evidence type="ECO:0000313" key="5">
    <source>
        <dbReference type="EMBL" id="KLT44815.1"/>
    </source>
</evidence>
<dbReference type="Pfam" id="PF00172">
    <property type="entry name" value="Zn_clus"/>
    <property type="match status" value="1"/>
</dbReference>
<dbReference type="SUPFAM" id="SSF57701">
    <property type="entry name" value="Zn2/Cys6 DNA-binding domain"/>
    <property type="match status" value="1"/>
</dbReference>
<reference evidence="5 6" key="1">
    <citation type="submission" date="2015-03" db="EMBL/GenBank/DDBJ databases">
        <title>Genomics and transcriptomics of the oil-accumulating basidiomycete yeast T. oleaginosus allow insights into substrate utilization and the diverse evolutionary trajectories of mating systems in fungi.</title>
        <authorList>
            <consortium name="DOE Joint Genome Institute"/>
            <person name="Kourist R."/>
            <person name="Kracht O."/>
            <person name="Bracharz F."/>
            <person name="Lipzen A."/>
            <person name="Nolan M."/>
            <person name="Ohm R."/>
            <person name="Grigoriev I."/>
            <person name="Sun S."/>
            <person name="Heitman J."/>
            <person name="Bruck T."/>
            <person name="Nowrousian M."/>
        </authorList>
    </citation>
    <scope>NUCLEOTIDE SEQUENCE [LARGE SCALE GENOMIC DNA]</scope>
    <source>
        <strain evidence="5 6">IBC0246</strain>
    </source>
</reference>
<organism evidence="5 6">
    <name type="scientific">Cutaneotrichosporon oleaginosum</name>
    <dbReference type="NCBI Taxonomy" id="879819"/>
    <lineage>
        <taxon>Eukaryota</taxon>
        <taxon>Fungi</taxon>
        <taxon>Dikarya</taxon>
        <taxon>Basidiomycota</taxon>
        <taxon>Agaricomycotina</taxon>
        <taxon>Tremellomycetes</taxon>
        <taxon>Trichosporonales</taxon>
        <taxon>Trichosporonaceae</taxon>
        <taxon>Cutaneotrichosporon</taxon>
    </lineage>
</organism>
<keyword evidence="6" id="KW-1185">Reference proteome</keyword>
<keyword evidence="1" id="KW-0479">Metal-binding</keyword>
<feature type="domain" description="Zn(2)-C6 fungal-type" evidence="4">
    <location>
        <begin position="22"/>
        <end position="59"/>
    </location>
</feature>
<proteinExistence type="predicted"/>
<dbReference type="InterPro" id="IPR036864">
    <property type="entry name" value="Zn2-C6_fun-type_DNA-bd_sf"/>
</dbReference>
<dbReference type="GeneID" id="28980830"/>
<dbReference type="PANTHER" id="PTHR46910:SF1">
    <property type="entry name" value="MISCELLANEOUS ZN(II)2CYS6 TRANSCRIPTION FACTOR (EUROFUNG)-RELATED"/>
    <property type="match status" value="1"/>
</dbReference>
<dbReference type="CDD" id="cd12148">
    <property type="entry name" value="fungal_TF_MHR"/>
    <property type="match status" value="1"/>
</dbReference>
<dbReference type="RefSeq" id="XP_018281306.1">
    <property type="nucleotide sequence ID" value="XM_018420227.1"/>
</dbReference>
<feature type="region of interest" description="Disordered" evidence="3">
    <location>
        <begin position="114"/>
        <end position="140"/>
    </location>
</feature>
<dbReference type="InterPro" id="IPR050987">
    <property type="entry name" value="AtrR-like"/>
</dbReference>
<dbReference type="STRING" id="879819.A0A0J0XUS0"/>
<dbReference type="PANTHER" id="PTHR46910">
    <property type="entry name" value="TRANSCRIPTION FACTOR PDR1"/>
    <property type="match status" value="1"/>
</dbReference>
<feature type="region of interest" description="Disordered" evidence="3">
    <location>
        <begin position="665"/>
        <end position="702"/>
    </location>
</feature>
<dbReference type="InterPro" id="IPR007219">
    <property type="entry name" value="XnlR_reg_dom"/>
</dbReference>
<evidence type="ECO:0000256" key="3">
    <source>
        <dbReference type="SAM" id="MobiDB-lite"/>
    </source>
</evidence>
<dbReference type="Pfam" id="PF04082">
    <property type="entry name" value="Fungal_trans"/>
    <property type="match status" value="1"/>
</dbReference>
<dbReference type="Gene3D" id="4.10.240.10">
    <property type="entry name" value="Zn(2)-C6 fungal-type DNA-binding domain"/>
    <property type="match status" value="1"/>
</dbReference>
<dbReference type="CDD" id="cd00067">
    <property type="entry name" value="GAL4"/>
    <property type="match status" value="1"/>
</dbReference>
<feature type="compositionally biased region" description="Basic and acidic residues" evidence="3">
    <location>
        <begin position="179"/>
        <end position="190"/>
    </location>
</feature>
<evidence type="ECO:0000256" key="2">
    <source>
        <dbReference type="ARBA" id="ARBA00023242"/>
    </source>
</evidence>
<dbReference type="PROSITE" id="PS50048">
    <property type="entry name" value="ZN2_CY6_FUNGAL_2"/>
    <property type="match status" value="1"/>
</dbReference>
<dbReference type="EMBL" id="KQ087184">
    <property type="protein sequence ID" value="KLT44815.1"/>
    <property type="molecule type" value="Genomic_DNA"/>
</dbReference>
<keyword evidence="2" id="KW-0539">Nucleus</keyword>
<evidence type="ECO:0000259" key="4">
    <source>
        <dbReference type="PROSITE" id="PS50048"/>
    </source>
</evidence>
<dbReference type="AlphaFoldDB" id="A0A0J0XUS0"/>
<feature type="region of interest" description="Disordered" evidence="3">
    <location>
        <begin position="740"/>
        <end position="825"/>
    </location>
</feature>
<gene>
    <name evidence="5" type="ORF">CC85DRAFT_241736</name>
</gene>